<evidence type="ECO:0000256" key="2">
    <source>
        <dbReference type="SAM" id="Phobius"/>
    </source>
</evidence>
<feature type="region of interest" description="Disordered" evidence="1">
    <location>
        <begin position="99"/>
        <end position="147"/>
    </location>
</feature>
<gene>
    <name evidence="3" type="ORF">HU200_025430</name>
</gene>
<dbReference type="AlphaFoldDB" id="A0A835BXG6"/>
<name>A0A835BXG6_9POAL</name>
<feature type="transmembrane region" description="Helical" evidence="2">
    <location>
        <begin position="180"/>
        <end position="206"/>
    </location>
</feature>
<dbReference type="Proteomes" id="UP000636709">
    <property type="component" value="Unassembled WGS sequence"/>
</dbReference>
<feature type="region of interest" description="Disordered" evidence="1">
    <location>
        <begin position="1"/>
        <end position="68"/>
    </location>
</feature>
<organism evidence="3 4">
    <name type="scientific">Digitaria exilis</name>
    <dbReference type="NCBI Taxonomy" id="1010633"/>
    <lineage>
        <taxon>Eukaryota</taxon>
        <taxon>Viridiplantae</taxon>
        <taxon>Streptophyta</taxon>
        <taxon>Embryophyta</taxon>
        <taxon>Tracheophyta</taxon>
        <taxon>Spermatophyta</taxon>
        <taxon>Magnoliopsida</taxon>
        <taxon>Liliopsida</taxon>
        <taxon>Poales</taxon>
        <taxon>Poaceae</taxon>
        <taxon>PACMAD clade</taxon>
        <taxon>Panicoideae</taxon>
        <taxon>Panicodae</taxon>
        <taxon>Paniceae</taxon>
        <taxon>Anthephorinae</taxon>
        <taxon>Digitaria</taxon>
    </lineage>
</organism>
<proteinExistence type="predicted"/>
<keyword evidence="2" id="KW-0812">Transmembrane</keyword>
<keyword evidence="2" id="KW-0472">Membrane</keyword>
<dbReference type="EMBL" id="JACEFO010001712">
    <property type="protein sequence ID" value="KAF8717966.1"/>
    <property type="molecule type" value="Genomic_DNA"/>
</dbReference>
<evidence type="ECO:0000256" key="1">
    <source>
        <dbReference type="SAM" id="MobiDB-lite"/>
    </source>
</evidence>
<reference evidence="3" key="1">
    <citation type="submission" date="2020-07" db="EMBL/GenBank/DDBJ databases">
        <title>Genome sequence and genetic diversity analysis of an under-domesticated orphan crop, white fonio (Digitaria exilis).</title>
        <authorList>
            <person name="Bennetzen J.L."/>
            <person name="Chen S."/>
            <person name="Ma X."/>
            <person name="Wang X."/>
            <person name="Yssel A.E.J."/>
            <person name="Chaluvadi S.R."/>
            <person name="Johnson M."/>
            <person name="Gangashetty P."/>
            <person name="Hamidou F."/>
            <person name="Sanogo M.D."/>
            <person name="Zwaenepoel A."/>
            <person name="Wallace J."/>
            <person name="Van De Peer Y."/>
            <person name="Van Deynze A."/>
        </authorList>
    </citation>
    <scope>NUCLEOTIDE SEQUENCE</scope>
    <source>
        <tissue evidence="3">Leaves</tissue>
    </source>
</reference>
<keyword evidence="2" id="KW-1133">Transmembrane helix</keyword>
<evidence type="ECO:0000313" key="4">
    <source>
        <dbReference type="Proteomes" id="UP000636709"/>
    </source>
</evidence>
<comment type="caution">
    <text evidence="3">The sequence shown here is derived from an EMBL/GenBank/DDBJ whole genome shotgun (WGS) entry which is preliminary data.</text>
</comment>
<sequence>MRSDRQGYDDSQSDRQRRNYRNDYRHEAGPQYFVQGQSFGSTTSMRKPGNMHGVYTPQSAASNGGSALSGPPGPPYYMVSSYEQGANYGASSSEPIEFGSLGPLPAADGDDIPQSTRQVIPNGFHGQRRGGSSHSSPDRPSSPQPRRFASTIHTFAGSVFLEDVSLEVELAFIRMLTLTVYAIIGIAVFEMLMNCLFMVNIARALFD</sequence>
<evidence type="ECO:0000313" key="3">
    <source>
        <dbReference type="EMBL" id="KAF8717966.1"/>
    </source>
</evidence>
<feature type="compositionally biased region" description="Polar residues" evidence="1">
    <location>
        <begin position="34"/>
        <end position="45"/>
    </location>
</feature>
<feature type="compositionally biased region" description="Low complexity" evidence="1">
    <location>
        <begin position="130"/>
        <end position="147"/>
    </location>
</feature>
<feature type="compositionally biased region" description="Basic and acidic residues" evidence="1">
    <location>
        <begin position="1"/>
        <end position="28"/>
    </location>
</feature>
<feature type="compositionally biased region" description="Low complexity" evidence="1">
    <location>
        <begin position="59"/>
        <end position="68"/>
    </location>
</feature>
<keyword evidence="4" id="KW-1185">Reference proteome</keyword>
<protein>
    <submittedName>
        <fullName evidence="3">Uncharacterized protein</fullName>
    </submittedName>
</protein>
<dbReference type="OrthoDB" id="10248520at2759"/>
<accession>A0A835BXG6</accession>